<dbReference type="PANTHER" id="PTHR47052">
    <property type="entry name" value="CONSERVED SERINE PROLINE-RICH PROTEIN (AFU_ORTHOLOGUE AFUA_2G01790)"/>
    <property type="match status" value="1"/>
</dbReference>
<evidence type="ECO:0000313" key="3">
    <source>
        <dbReference type="EMBL" id="TNV83345.1"/>
    </source>
</evidence>
<dbReference type="InterPro" id="IPR000008">
    <property type="entry name" value="C2_dom"/>
</dbReference>
<feature type="region of interest" description="Disordered" evidence="1">
    <location>
        <begin position="691"/>
        <end position="758"/>
    </location>
</feature>
<organism evidence="3 4">
    <name type="scientific">Halteria grandinella</name>
    <dbReference type="NCBI Taxonomy" id="5974"/>
    <lineage>
        <taxon>Eukaryota</taxon>
        <taxon>Sar</taxon>
        <taxon>Alveolata</taxon>
        <taxon>Ciliophora</taxon>
        <taxon>Intramacronucleata</taxon>
        <taxon>Spirotrichea</taxon>
        <taxon>Stichotrichia</taxon>
        <taxon>Sporadotrichida</taxon>
        <taxon>Halteriidae</taxon>
        <taxon>Halteria</taxon>
    </lineage>
</organism>
<dbReference type="InterPro" id="IPR052981">
    <property type="entry name" value="Ingression_C2_domain"/>
</dbReference>
<feature type="compositionally biased region" description="Polar residues" evidence="1">
    <location>
        <begin position="714"/>
        <end position="729"/>
    </location>
</feature>
<feature type="compositionally biased region" description="Polar residues" evidence="1">
    <location>
        <begin position="796"/>
        <end position="805"/>
    </location>
</feature>
<feature type="region of interest" description="Disordered" evidence="1">
    <location>
        <begin position="248"/>
        <end position="269"/>
    </location>
</feature>
<proteinExistence type="predicted"/>
<evidence type="ECO:0000256" key="1">
    <source>
        <dbReference type="SAM" id="MobiDB-lite"/>
    </source>
</evidence>
<dbReference type="AlphaFoldDB" id="A0A8J8T6D3"/>
<dbReference type="Proteomes" id="UP000785679">
    <property type="component" value="Unassembled WGS sequence"/>
</dbReference>
<protein>
    <recommendedName>
        <fullName evidence="2">C2 domain-containing protein</fullName>
    </recommendedName>
</protein>
<dbReference type="SMART" id="SM00239">
    <property type="entry name" value="C2"/>
    <property type="match status" value="2"/>
</dbReference>
<feature type="region of interest" description="Disordered" evidence="1">
    <location>
        <begin position="282"/>
        <end position="360"/>
    </location>
</feature>
<dbReference type="EMBL" id="RRYP01003920">
    <property type="protein sequence ID" value="TNV83345.1"/>
    <property type="molecule type" value="Genomic_DNA"/>
</dbReference>
<feature type="domain" description="C2" evidence="2">
    <location>
        <begin position="352"/>
        <end position="467"/>
    </location>
</feature>
<evidence type="ECO:0000313" key="4">
    <source>
        <dbReference type="Proteomes" id="UP000785679"/>
    </source>
</evidence>
<feature type="domain" description="C2" evidence="2">
    <location>
        <begin position="1"/>
        <end position="111"/>
    </location>
</feature>
<dbReference type="InterPro" id="IPR035892">
    <property type="entry name" value="C2_domain_sf"/>
</dbReference>
<dbReference type="OrthoDB" id="447506at2759"/>
<sequence>MKPKQEPPSVVGLLHIKIIEGKLHRSTELFSKMDPFLQIDYRGKQYKTATIKHGGQIPVWNETLYLPIQAFDDEMRVTCFDQDLLTNDLVGSANFKVSAYCANLREKQEWIILHYKAKNAGEIHIQTKFVPNESKQNKHAFLDFELLNNLLDVTPPNPIAVSNQPDHGFNNSLKIQENKASFSTNVSGVATANHTQSVQTIQPAKQQGLSKLANLLGQALCSPRQEKVVADSLDDLIGVMEKEKLKKIESPKQPKLPLEANQKESPNKVINHQQTLETPLVREKSHQQLQLDSKQLAPPTNASNIEGITRITSNPVALIVQKPSPKGSTKGSAKGSDRGSAKGSLGGKEHHQSAKKNVVEKSSFGPHVGKLYVKIIAGKLLRDTEFIGKMDPFVQIEYKAIKNRTKTIEGGGTKPIWNDTFEIQIQNLHDDMKLACYDEDLFNNDLIGEAIFHTSLLCSHELTRKWLPIKYHGQKSGLILMESQYTPKYDSEQHVNHVTQADLEGHIDEHFENHDIHQQINNKLESQQKVSPISQQQDVPFQQNRNQFSDFGMQQQQQSRNQRNLTQIEPAPYATIGNQQYRNQLGQNQALKQIFMDPEDLGGFRGGKLSLGGGGTINNNVHHRVTSINPQSYGQMNQQFNMQLQLQDGGDLIHSFKNSTPSHQTPLGHYMQGSQYQQNANQMTYYRHGRESSMTSSNYGGGGGGQKSSSFISHQSPNQARFTPSQQGYYPQVGPPTPTSFISQQHQSPQRDPSPIQNRMYHNSILSTAGGASIGGQSNVNTLPRGGANTYGMPSLGQQAKQQPGNMWRKPPERF</sequence>
<dbReference type="Gene3D" id="2.60.40.150">
    <property type="entry name" value="C2 domain"/>
    <property type="match status" value="2"/>
</dbReference>
<comment type="caution">
    <text evidence="3">The sequence shown here is derived from an EMBL/GenBank/DDBJ whole genome shotgun (WGS) entry which is preliminary data.</text>
</comment>
<reference evidence="3" key="1">
    <citation type="submission" date="2019-06" db="EMBL/GenBank/DDBJ databases">
        <authorList>
            <person name="Zheng W."/>
        </authorList>
    </citation>
    <scope>NUCLEOTIDE SEQUENCE</scope>
    <source>
        <strain evidence="3">QDHG01</strain>
    </source>
</reference>
<dbReference type="CDD" id="cd00030">
    <property type="entry name" value="C2"/>
    <property type="match status" value="2"/>
</dbReference>
<name>A0A8J8T6D3_HALGN</name>
<feature type="region of interest" description="Disordered" evidence="1">
    <location>
        <begin position="771"/>
        <end position="815"/>
    </location>
</feature>
<feature type="compositionally biased region" description="Polar residues" evidence="1">
    <location>
        <begin position="287"/>
        <end position="315"/>
    </location>
</feature>
<accession>A0A8J8T6D3</accession>
<dbReference type="SUPFAM" id="SSF49562">
    <property type="entry name" value="C2 domain (Calcium/lipid-binding domain, CaLB)"/>
    <property type="match status" value="2"/>
</dbReference>
<feature type="compositionally biased region" description="Polar residues" evidence="1">
    <location>
        <begin position="739"/>
        <end position="758"/>
    </location>
</feature>
<dbReference type="Pfam" id="PF00168">
    <property type="entry name" value="C2"/>
    <property type="match status" value="2"/>
</dbReference>
<dbReference type="PANTHER" id="PTHR47052:SF3">
    <property type="entry name" value="INGRESSION PROTEIN 1"/>
    <property type="match status" value="1"/>
</dbReference>
<dbReference type="PROSITE" id="PS50004">
    <property type="entry name" value="C2"/>
    <property type="match status" value="2"/>
</dbReference>
<keyword evidence="4" id="KW-1185">Reference proteome</keyword>
<gene>
    <name evidence="3" type="ORF">FGO68_gene2056</name>
</gene>
<evidence type="ECO:0000259" key="2">
    <source>
        <dbReference type="PROSITE" id="PS50004"/>
    </source>
</evidence>